<dbReference type="PANTHER" id="PTHR44591">
    <property type="entry name" value="STRESS RESPONSE REGULATOR PROTEIN 1"/>
    <property type="match status" value="1"/>
</dbReference>
<dbReference type="Proteomes" id="UP000605848">
    <property type="component" value="Unassembled WGS sequence"/>
</dbReference>
<protein>
    <submittedName>
        <fullName evidence="4">Response regulator</fullName>
    </submittedName>
</protein>
<organism evidence="4 5">
    <name type="scientific">Microvirga aerilata</name>
    <dbReference type="NCBI Taxonomy" id="670292"/>
    <lineage>
        <taxon>Bacteria</taxon>
        <taxon>Pseudomonadati</taxon>
        <taxon>Pseudomonadota</taxon>
        <taxon>Alphaproteobacteria</taxon>
        <taxon>Hyphomicrobiales</taxon>
        <taxon>Methylobacteriaceae</taxon>
        <taxon>Microvirga</taxon>
    </lineage>
</organism>
<dbReference type="PANTHER" id="PTHR44591:SF21">
    <property type="entry name" value="TWO-COMPONENT RESPONSE REGULATOR"/>
    <property type="match status" value="1"/>
</dbReference>
<dbReference type="PROSITE" id="PS50110">
    <property type="entry name" value="RESPONSE_REGULATORY"/>
    <property type="match status" value="1"/>
</dbReference>
<gene>
    <name evidence="4" type="ORF">JKG68_07360</name>
</gene>
<dbReference type="InterPro" id="IPR001789">
    <property type="entry name" value="Sig_transdc_resp-reg_receiver"/>
</dbReference>
<keyword evidence="1 2" id="KW-0597">Phosphoprotein</keyword>
<accession>A0A936Z6I9</accession>
<reference evidence="4" key="1">
    <citation type="submission" date="2021-01" db="EMBL/GenBank/DDBJ databases">
        <title>Microvirga sp.</title>
        <authorList>
            <person name="Kim M.K."/>
        </authorList>
    </citation>
    <scope>NUCLEOTIDE SEQUENCE</scope>
    <source>
        <strain evidence="4">5420S-16</strain>
    </source>
</reference>
<feature type="domain" description="Response regulatory" evidence="3">
    <location>
        <begin position="10"/>
        <end position="125"/>
    </location>
</feature>
<dbReference type="InterPro" id="IPR011006">
    <property type="entry name" value="CheY-like_superfamily"/>
</dbReference>
<dbReference type="CDD" id="cd00156">
    <property type="entry name" value="REC"/>
    <property type="match status" value="1"/>
</dbReference>
<evidence type="ECO:0000313" key="5">
    <source>
        <dbReference type="Proteomes" id="UP000605848"/>
    </source>
</evidence>
<keyword evidence="5" id="KW-1185">Reference proteome</keyword>
<dbReference type="Pfam" id="PF00072">
    <property type="entry name" value="Response_reg"/>
    <property type="match status" value="1"/>
</dbReference>
<dbReference type="InterPro" id="IPR050595">
    <property type="entry name" value="Bact_response_regulator"/>
</dbReference>
<evidence type="ECO:0000313" key="4">
    <source>
        <dbReference type="EMBL" id="MBL0403776.1"/>
    </source>
</evidence>
<evidence type="ECO:0000256" key="2">
    <source>
        <dbReference type="PROSITE-ProRule" id="PRU00169"/>
    </source>
</evidence>
<dbReference type="RefSeq" id="WP_202057512.1">
    <property type="nucleotide sequence ID" value="NZ_JAEQMY010000008.1"/>
</dbReference>
<dbReference type="SMART" id="SM00448">
    <property type="entry name" value="REC"/>
    <property type="match status" value="1"/>
</dbReference>
<sequence>MGQASECTRVALIVEDDRELRALAVALLEETDLRVVEASSAEEALRYLNYLAGDVVFLFADVRLPCPMNGVELARTVKLRWPWIRTVLTSGAPLEEDLDKALRDVPFMPKPWRALEVLVQAEKAVQTSPFEEAARRSHIHALGALRA</sequence>
<evidence type="ECO:0000259" key="3">
    <source>
        <dbReference type="PROSITE" id="PS50110"/>
    </source>
</evidence>
<dbReference type="AlphaFoldDB" id="A0A936Z6I9"/>
<proteinExistence type="predicted"/>
<feature type="modified residue" description="4-aspartylphosphate" evidence="2">
    <location>
        <position position="61"/>
    </location>
</feature>
<dbReference type="GO" id="GO:0000160">
    <property type="term" value="P:phosphorelay signal transduction system"/>
    <property type="evidence" value="ECO:0007669"/>
    <property type="project" value="InterPro"/>
</dbReference>
<dbReference type="Gene3D" id="3.40.50.2300">
    <property type="match status" value="1"/>
</dbReference>
<evidence type="ECO:0000256" key="1">
    <source>
        <dbReference type="ARBA" id="ARBA00022553"/>
    </source>
</evidence>
<dbReference type="EMBL" id="JAEQMY010000008">
    <property type="protein sequence ID" value="MBL0403776.1"/>
    <property type="molecule type" value="Genomic_DNA"/>
</dbReference>
<name>A0A936Z6I9_9HYPH</name>
<dbReference type="SUPFAM" id="SSF52172">
    <property type="entry name" value="CheY-like"/>
    <property type="match status" value="1"/>
</dbReference>
<comment type="caution">
    <text evidence="4">The sequence shown here is derived from an EMBL/GenBank/DDBJ whole genome shotgun (WGS) entry which is preliminary data.</text>
</comment>